<dbReference type="GO" id="GO:0016020">
    <property type="term" value="C:membrane"/>
    <property type="evidence" value="ECO:0007669"/>
    <property type="project" value="UniProtKB-SubCell"/>
</dbReference>
<evidence type="ECO:0000313" key="10">
    <source>
        <dbReference type="Proteomes" id="UP000279236"/>
    </source>
</evidence>
<evidence type="ECO:0000256" key="1">
    <source>
        <dbReference type="ARBA" id="ARBA00004141"/>
    </source>
</evidence>
<dbReference type="OrthoDB" id="440755at2759"/>
<sequence>MSSLEVTHHPEEEFGFRAPSIDDRTAISTPADPEKALSPSATFVDLAGAALEKRKDSDTSPSLSLTTEDTLPVTIVDEVASEKVSGSDRPQLSQGRKWTLLAIFSLAMFIDIWCYSAFFIFTDPISVDLDVLFEQQSWIITSYSVTFAAFLLFWGRVSDLYSAKPVFVWGFAMLGVLNLIISFMPDKYSFFVLRALAGISGAALIPASYRLITFVFPPEELGMAFTIYGTSGAISNVTGTIVAGFIMYIPGSGQMAAWRWFFRILAALVIPVALAAFYIVPRPTGSDAHADTKTKLKRLDLVGSFIMLSAIILLILGLTLGASYGWKKPGFLVPFLLSFVLFPLFFIWEARIPEEYALIPPKTWAIPNFTVWIVFALQIYPWWGVNFLALVEVFTTVHGEKAIIAAVRVLPQGIIAFAVTLLLTWKPQLVSRPRYTVTIGMVFGIIGYVLMTRPTSYIGAEYWKFLFPAFILGSGGLMAAFTATNVGVMTSVPAESSGVAGAVLQVSYQVGSAVGFSIQAGLFTVNPGSISNPANVHASFYFQMGWAALWLIGFLAFFRQAKRSVSSDADGAEQGRVIITAH</sequence>
<evidence type="ECO:0000313" key="9">
    <source>
        <dbReference type="EMBL" id="RSH81669.1"/>
    </source>
</evidence>
<feature type="transmembrane region" description="Helical" evidence="7">
    <location>
        <begin position="331"/>
        <end position="352"/>
    </location>
</feature>
<dbReference type="EMBL" id="RSCE01000006">
    <property type="protein sequence ID" value="RSH81669.1"/>
    <property type="molecule type" value="Genomic_DNA"/>
</dbReference>
<feature type="domain" description="Major facilitator superfamily (MFS) profile" evidence="8">
    <location>
        <begin position="100"/>
        <end position="562"/>
    </location>
</feature>
<name>A0A427XS43_9TREE</name>
<feature type="transmembrane region" description="Helical" evidence="7">
    <location>
        <begin position="166"/>
        <end position="185"/>
    </location>
</feature>
<proteinExistence type="predicted"/>
<evidence type="ECO:0000256" key="2">
    <source>
        <dbReference type="ARBA" id="ARBA00022448"/>
    </source>
</evidence>
<reference evidence="9 10" key="1">
    <citation type="submission" date="2018-11" db="EMBL/GenBank/DDBJ databases">
        <title>Genome sequence of Apiotrichum porosum DSM 27194.</title>
        <authorList>
            <person name="Aliyu H."/>
            <person name="Gorte O."/>
            <person name="Ochsenreither K."/>
        </authorList>
    </citation>
    <scope>NUCLEOTIDE SEQUENCE [LARGE SCALE GENOMIC DNA]</scope>
    <source>
        <strain evidence="9 10">DSM 27194</strain>
    </source>
</reference>
<feature type="transmembrane region" description="Helical" evidence="7">
    <location>
        <begin position="136"/>
        <end position="154"/>
    </location>
</feature>
<dbReference type="Pfam" id="PF07690">
    <property type="entry name" value="MFS_1"/>
    <property type="match status" value="1"/>
</dbReference>
<keyword evidence="2" id="KW-0813">Transport</keyword>
<dbReference type="GO" id="GO:0022857">
    <property type="term" value="F:transmembrane transporter activity"/>
    <property type="evidence" value="ECO:0007669"/>
    <property type="project" value="InterPro"/>
</dbReference>
<dbReference type="InterPro" id="IPR020846">
    <property type="entry name" value="MFS_dom"/>
</dbReference>
<keyword evidence="4 7" id="KW-1133">Transmembrane helix</keyword>
<feature type="transmembrane region" description="Helical" evidence="7">
    <location>
        <begin position="403"/>
        <end position="423"/>
    </location>
</feature>
<dbReference type="AlphaFoldDB" id="A0A427XS43"/>
<dbReference type="PANTHER" id="PTHR42718">
    <property type="entry name" value="MAJOR FACILITATOR SUPERFAMILY MULTIDRUG TRANSPORTER MFSC"/>
    <property type="match status" value="1"/>
</dbReference>
<organism evidence="9 10">
    <name type="scientific">Apiotrichum porosum</name>
    <dbReference type="NCBI Taxonomy" id="105984"/>
    <lineage>
        <taxon>Eukaryota</taxon>
        <taxon>Fungi</taxon>
        <taxon>Dikarya</taxon>
        <taxon>Basidiomycota</taxon>
        <taxon>Agaricomycotina</taxon>
        <taxon>Tremellomycetes</taxon>
        <taxon>Trichosporonales</taxon>
        <taxon>Trichosporonaceae</taxon>
        <taxon>Apiotrichum</taxon>
    </lineage>
</organism>
<dbReference type="RefSeq" id="XP_028476124.1">
    <property type="nucleotide sequence ID" value="XM_028623191.1"/>
</dbReference>
<dbReference type="Proteomes" id="UP000279236">
    <property type="component" value="Unassembled WGS sequence"/>
</dbReference>
<feature type="transmembrane region" description="Helical" evidence="7">
    <location>
        <begin position="465"/>
        <end position="487"/>
    </location>
</feature>
<keyword evidence="3 7" id="KW-0812">Transmembrane</keyword>
<feature type="transmembrane region" description="Helical" evidence="7">
    <location>
        <begin position="301"/>
        <end position="325"/>
    </location>
</feature>
<evidence type="ECO:0000256" key="7">
    <source>
        <dbReference type="SAM" id="Phobius"/>
    </source>
</evidence>
<feature type="transmembrane region" description="Helical" evidence="7">
    <location>
        <begin position="98"/>
        <end position="121"/>
    </location>
</feature>
<evidence type="ECO:0000256" key="3">
    <source>
        <dbReference type="ARBA" id="ARBA00022692"/>
    </source>
</evidence>
<dbReference type="InterPro" id="IPR036259">
    <property type="entry name" value="MFS_trans_sf"/>
</dbReference>
<dbReference type="PANTHER" id="PTHR42718:SF9">
    <property type="entry name" value="MAJOR FACILITATOR SUPERFAMILY MULTIDRUG TRANSPORTER MFSC"/>
    <property type="match status" value="1"/>
</dbReference>
<gene>
    <name evidence="9" type="ORF">EHS24_007851</name>
</gene>
<keyword evidence="10" id="KW-1185">Reference proteome</keyword>
<evidence type="ECO:0000256" key="4">
    <source>
        <dbReference type="ARBA" id="ARBA00022989"/>
    </source>
</evidence>
<dbReference type="PROSITE" id="PS50850">
    <property type="entry name" value="MFS"/>
    <property type="match status" value="1"/>
</dbReference>
<feature type="transmembrane region" description="Helical" evidence="7">
    <location>
        <begin position="364"/>
        <end position="383"/>
    </location>
</feature>
<evidence type="ECO:0000256" key="5">
    <source>
        <dbReference type="ARBA" id="ARBA00023136"/>
    </source>
</evidence>
<feature type="compositionally biased region" description="Basic and acidic residues" evidence="6">
    <location>
        <begin position="1"/>
        <end position="25"/>
    </location>
</feature>
<dbReference type="Gene3D" id="1.20.1250.20">
    <property type="entry name" value="MFS general substrate transporter like domains"/>
    <property type="match status" value="2"/>
</dbReference>
<accession>A0A427XS43</accession>
<dbReference type="InterPro" id="IPR011701">
    <property type="entry name" value="MFS"/>
</dbReference>
<comment type="subcellular location">
    <subcellularLocation>
        <location evidence="1">Membrane</location>
        <topology evidence="1">Multi-pass membrane protein</topology>
    </subcellularLocation>
</comment>
<feature type="transmembrane region" description="Helical" evidence="7">
    <location>
        <begin position="260"/>
        <end position="280"/>
    </location>
</feature>
<feature type="transmembrane region" description="Helical" evidence="7">
    <location>
        <begin position="435"/>
        <end position="453"/>
    </location>
</feature>
<dbReference type="GeneID" id="39592394"/>
<dbReference type="SUPFAM" id="SSF103473">
    <property type="entry name" value="MFS general substrate transporter"/>
    <property type="match status" value="2"/>
</dbReference>
<evidence type="ECO:0000256" key="6">
    <source>
        <dbReference type="SAM" id="MobiDB-lite"/>
    </source>
</evidence>
<protein>
    <recommendedName>
        <fullName evidence="8">Major facilitator superfamily (MFS) profile domain-containing protein</fullName>
    </recommendedName>
</protein>
<comment type="caution">
    <text evidence="9">The sequence shown here is derived from an EMBL/GenBank/DDBJ whole genome shotgun (WGS) entry which is preliminary data.</text>
</comment>
<feature type="transmembrane region" description="Helical" evidence="7">
    <location>
        <begin position="224"/>
        <end position="248"/>
    </location>
</feature>
<dbReference type="STRING" id="105984.A0A427XS43"/>
<evidence type="ECO:0000259" key="8">
    <source>
        <dbReference type="PROSITE" id="PS50850"/>
    </source>
</evidence>
<feature type="transmembrane region" description="Helical" evidence="7">
    <location>
        <begin position="540"/>
        <end position="558"/>
    </location>
</feature>
<feature type="region of interest" description="Disordered" evidence="6">
    <location>
        <begin position="1"/>
        <end position="37"/>
    </location>
</feature>
<keyword evidence="5 7" id="KW-0472">Membrane</keyword>